<dbReference type="Gene3D" id="1.25.40.470">
    <property type="match status" value="1"/>
</dbReference>
<dbReference type="OrthoDB" id="346829at2759"/>
<keyword evidence="1" id="KW-0853">WD repeat</keyword>
<name>U6KJJ8_EIMTE</name>
<evidence type="ECO:0000256" key="1">
    <source>
        <dbReference type="ARBA" id="ARBA00022574"/>
    </source>
</evidence>
<dbReference type="GO" id="GO:0061512">
    <property type="term" value="P:protein localization to cilium"/>
    <property type="evidence" value="ECO:0007669"/>
    <property type="project" value="TreeGrafter"/>
</dbReference>
<dbReference type="AlphaFoldDB" id="U6KJJ8"/>
<reference evidence="3" key="1">
    <citation type="submission" date="2013-10" db="EMBL/GenBank/DDBJ databases">
        <title>Genomic analysis of the causative agents of coccidiosis in chickens.</title>
        <authorList>
            <person name="Reid A.J."/>
            <person name="Blake D."/>
            <person name="Billington K."/>
            <person name="Browne H."/>
            <person name="Dunn M."/>
            <person name="Hung S."/>
            <person name="Kawahara F."/>
            <person name="Miranda-Saavedra D."/>
            <person name="Mourier T."/>
            <person name="Nagra H."/>
            <person name="Otto T.D."/>
            <person name="Rawlings N."/>
            <person name="Sanchez A."/>
            <person name="Sanders M."/>
            <person name="Subramaniam C."/>
            <person name="Tay Y."/>
            <person name="Dear P."/>
            <person name="Doerig C."/>
            <person name="Gruber A."/>
            <person name="Parkinson J."/>
            <person name="Shirley M."/>
            <person name="Wan K.L."/>
            <person name="Berriman M."/>
            <person name="Tomley F."/>
            <person name="Pain A."/>
        </authorList>
    </citation>
    <scope>NUCLEOTIDE SEQUENCE [LARGE SCALE GENOMIC DNA]</scope>
    <source>
        <strain evidence="3">Houghton</strain>
    </source>
</reference>
<evidence type="ECO:0000256" key="2">
    <source>
        <dbReference type="ARBA" id="ARBA00022737"/>
    </source>
</evidence>
<reference evidence="3" key="2">
    <citation type="submission" date="2013-10" db="EMBL/GenBank/DDBJ databases">
        <authorList>
            <person name="Aslett M."/>
        </authorList>
    </citation>
    <scope>NUCLEOTIDE SEQUENCE [LARGE SCALE GENOMIC DNA]</scope>
    <source>
        <strain evidence="3">Houghton</strain>
    </source>
</reference>
<proteinExistence type="predicted"/>
<dbReference type="VEuPathDB" id="ToxoDB:ETH2_0816600"/>
<dbReference type="InterPro" id="IPR039857">
    <property type="entry name" value="Ift122/121"/>
</dbReference>
<dbReference type="GO" id="GO:0030991">
    <property type="term" value="C:intraciliary transport particle A"/>
    <property type="evidence" value="ECO:0007669"/>
    <property type="project" value="TreeGrafter"/>
</dbReference>
<accession>U6KJJ8</accession>
<dbReference type="GO" id="GO:0097730">
    <property type="term" value="C:non-motile cilium"/>
    <property type="evidence" value="ECO:0007669"/>
    <property type="project" value="TreeGrafter"/>
</dbReference>
<keyword evidence="4" id="KW-1185">Reference proteome</keyword>
<protein>
    <submittedName>
        <fullName evidence="3">Uncharacterized protein</fullName>
    </submittedName>
</protein>
<keyword evidence="2" id="KW-0677">Repeat</keyword>
<dbReference type="VEuPathDB" id="ToxoDB:ETH_00004820"/>
<dbReference type="PANTHER" id="PTHR12764:SF5">
    <property type="entry name" value="LD29485P"/>
    <property type="match status" value="1"/>
</dbReference>
<dbReference type="PANTHER" id="PTHR12764">
    <property type="entry name" value="WD REPEAT DOMAIN-RELATED"/>
    <property type="match status" value="1"/>
</dbReference>
<dbReference type="RefSeq" id="XP_013227809.1">
    <property type="nucleotide sequence ID" value="XM_013372355.1"/>
</dbReference>
<sequence length="321" mass="35497">MSIVRSRRCEDYCSLQVLKKARSLNPRGDGRPLISLLAGDILGAGAFYEAQRRRDHAAHLFASFGLWSAASDTLKLAASSRNRWENSCLDHVRTALAEALKERGKWRECIDLYSSVRPQEGLIEAYFFSEKYDELEELANAIPDGNKELLFRAAQLLAASGKGSASAAAFLKAGMPELAVDAALEGAEWAQAVSFARQHCDKDKLDKIATTYKIAVQHQSKNCNNMDIVEAFLNIGAFEAAAQELTSLPSRLLHVQNPQRQRKMHVSAALLVRQNRLSRGSAKDSEERKKSIGDVLQHAIFTFFVVSTYPNGELVQLSASQ</sequence>
<gene>
    <name evidence="3" type="ORF">ETH_00004820</name>
</gene>
<dbReference type="GO" id="GO:1905515">
    <property type="term" value="P:non-motile cilium assembly"/>
    <property type="evidence" value="ECO:0007669"/>
    <property type="project" value="TreeGrafter"/>
</dbReference>
<evidence type="ECO:0000313" key="4">
    <source>
        <dbReference type="Proteomes" id="UP000030747"/>
    </source>
</evidence>
<evidence type="ECO:0000313" key="3">
    <source>
        <dbReference type="EMBL" id="CDJ36971.1"/>
    </source>
</evidence>
<dbReference type="GO" id="GO:0035721">
    <property type="term" value="P:intraciliary retrograde transport"/>
    <property type="evidence" value="ECO:0007669"/>
    <property type="project" value="TreeGrafter"/>
</dbReference>
<dbReference type="EMBL" id="HG673746">
    <property type="protein sequence ID" value="CDJ36971.1"/>
    <property type="molecule type" value="Genomic_DNA"/>
</dbReference>
<organism evidence="3 4">
    <name type="scientific">Eimeria tenella</name>
    <name type="common">Coccidian parasite</name>
    <dbReference type="NCBI Taxonomy" id="5802"/>
    <lineage>
        <taxon>Eukaryota</taxon>
        <taxon>Sar</taxon>
        <taxon>Alveolata</taxon>
        <taxon>Apicomplexa</taxon>
        <taxon>Conoidasida</taxon>
        <taxon>Coccidia</taxon>
        <taxon>Eucoccidiorida</taxon>
        <taxon>Eimeriorina</taxon>
        <taxon>Eimeriidae</taxon>
        <taxon>Eimeria</taxon>
    </lineage>
</organism>
<dbReference type="GeneID" id="25250172"/>
<dbReference type="Proteomes" id="UP000030747">
    <property type="component" value="Unassembled WGS sequence"/>
</dbReference>